<evidence type="ECO:0000313" key="2">
    <source>
        <dbReference type="EMBL" id="KAA6343549.1"/>
    </source>
</evidence>
<evidence type="ECO:0008006" key="3">
    <source>
        <dbReference type="Google" id="ProtNLM"/>
    </source>
</evidence>
<dbReference type="PANTHER" id="PTHR33293">
    <property type="entry name" value="INSERTION ELEMENT IS1 1 PROTEIN INSB-RELATED"/>
    <property type="match status" value="1"/>
</dbReference>
<dbReference type="PANTHER" id="PTHR33293:SF1">
    <property type="entry name" value="INSERTION ELEMENT IS1 1 PROTEIN INSB-RELATED"/>
    <property type="match status" value="1"/>
</dbReference>
<dbReference type="EMBL" id="SNRY01000264">
    <property type="protein sequence ID" value="KAA6343549.1"/>
    <property type="molecule type" value="Genomic_DNA"/>
</dbReference>
<feature type="region of interest" description="Disordered" evidence="1">
    <location>
        <begin position="156"/>
        <end position="181"/>
    </location>
</feature>
<reference evidence="2" key="1">
    <citation type="submission" date="2019-03" db="EMBL/GenBank/DDBJ databases">
        <title>Single cell metagenomics reveals metabolic interactions within the superorganism composed of flagellate Streblomastix strix and complex community of Bacteroidetes bacteria on its surface.</title>
        <authorList>
            <person name="Treitli S.C."/>
            <person name="Kolisko M."/>
            <person name="Husnik F."/>
            <person name="Keeling P."/>
            <person name="Hampl V."/>
        </authorList>
    </citation>
    <scope>NUCLEOTIDE SEQUENCE</scope>
    <source>
        <strain evidence="2">STM</strain>
    </source>
</reference>
<gene>
    <name evidence="2" type="ORF">EZS27_008762</name>
</gene>
<sequence>MNYQEVLTLARSLSKEEQLQLIVSLSPSSQEDTGALRSRCAALINKQATCPYCGGKHYRRYGKAHGSQRFMCNDCNRTFTEYTGTWLDGIHKKLLAEPYISLMIEEYSLDKIKKELHINKKTAFDWRHKILASYEQNTGDEFEGVVESDETFFDHSEKGNRHLKRPVSQARKRPQEAWNNN</sequence>
<protein>
    <recommendedName>
        <fullName evidence="3">InsA N-terminal domain-containing protein</fullName>
    </recommendedName>
</protein>
<dbReference type="InterPro" id="IPR051354">
    <property type="entry name" value="Transposase_27_IS1"/>
</dbReference>
<organism evidence="2">
    <name type="scientific">termite gut metagenome</name>
    <dbReference type="NCBI Taxonomy" id="433724"/>
    <lineage>
        <taxon>unclassified sequences</taxon>
        <taxon>metagenomes</taxon>
        <taxon>organismal metagenomes</taxon>
    </lineage>
</organism>
<accession>A0A5J4SBL3</accession>
<comment type="caution">
    <text evidence="2">The sequence shown here is derived from an EMBL/GenBank/DDBJ whole genome shotgun (WGS) entry which is preliminary data.</text>
</comment>
<name>A0A5J4SBL3_9ZZZZ</name>
<proteinExistence type="predicted"/>
<dbReference type="AlphaFoldDB" id="A0A5J4SBL3"/>
<evidence type="ECO:0000256" key="1">
    <source>
        <dbReference type="SAM" id="MobiDB-lite"/>
    </source>
</evidence>